<evidence type="ECO:0000313" key="2">
    <source>
        <dbReference type="EMBL" id="MEK8072749.1"/>
    </source>
</evidence>
<accession>A0ABU9CZY0</accession>
<gene>
    <name evidence="2" type="ORF">AABD04_18040</name>
</gene>
<keyword evidence="3" id="KW-1185">Reference proteome</keyword>
<name>A0ABU9CZY0_9NOCA</name>
<dbReference type="EMBL" id="JBBPCN010000001">
    <property type="protein sequence ID" value="MEK8072749.1"/>
    <property type="molecule type" value="Genomic_DNA"/>
</dbReference>
<dbReference type="Proteomes" id="UP001456513">
    <property type="component" value="Unassembled WGS sequence"/>
</dbReference>
<keyword evidence="1" id="KW-1133">Transmembrane helix</keyword>
<organism evidence="2 3">
    <name type="scientific">Rhodococcus navarretei</name>
    <dbReference type="NCBI Taxonomy" id="3128981"/>
    <lineage>
        <taxon>Bacteria</taxon>
        <taxon>Bacillati</taxon>
        <taxon>Actinomycetota</taxon>
        <taxon>Actinomycetes</taxon>
        <taxon>Mycobacteriales</taxon>
        <taxon>Nocardiaceae</taxon>
        <taxon>Rhodococcus</taxon>
    </lineage>
</organism>
<proteinExistence type="predicted"/>
<feature type="transmembrane region" description="Helical" evidence="1">
    <location>
        <begin position="31"/>
        <end position="51"/>
    </location>
</feature>
<protein>
    <submittedName>
        <fullName evidence="2">Uncharacterized protein</fullName>
    </submittedName>
</protein>
<sequence>MRRKRIEYFKVATLLTFAIVAAWGAGSLGSVYYAGVAIALGAASVFVLWRVDKFETE</sequence>
<comment type="caution">
    <text evidence="2">The sequence shown here is derived from an EMBL/GenBank/DDBJ whole genome shotgun (WGS) entry which is preliminary data.</text>
</comment>
<dbReference type="RefSeq" id="WP_341441981.1">
    <property type="nucleotide sequence ID" value="NZ_JBBPCN010000001.1"/>
</dbReference>
<keyword evidence="1" id="KW-0472">Membrane</keyword>
<keyword evidence="1" id="KW-0812">Transmembrane</keyword>
<evidence type="ECO:0000313" key="3">
    <source>
        <dbReference type="Proteomes" id="UP001456513"/>
    </source>
</evidence>
<feature type="transmembrane region" description="Helical" evidence="1">
    <location>
        <begin position="7"/>
        <end position="25"/>
    </location>
</feature>
<evidence type="ECO:0000256" key="1">
    <source>
        <dbReference type="SAM" id="Phobius"/>
    </source>
</evidence>
<reference evidence="2 3" key="1">
    <citation type="submission" date="2024-03" db="EMBL/GenBank/DDBJ databases">
        <title>Rhodococcus navarretei sp. nov. and Pseudarthrobacter quantumdoti sp. nov., two new species with the ability to biosynthesize Quantum Dots isolated from soil samples at Union Glacier, Antarctica.</title>
        <authorList>
            <person name="Vargas M."/>
        </authorList>
    </citation>
    <scope>NUCLEOTIDE SEQUENCE [LARGE SCALE GENOMIC DNA]</scope>
    <source>
        <strain evidence="2 3">EXRC-4A-4</strain>
    </source>
</reference>